<name>A0ABQ8QQ47_9AGAR</name>
<reference evidence="2" key="1">
    <citation type="submission" date="2022-08" db="EMBL/GenBank/DDBJ databases">
        <authorList>
            <consortium name="DOE Joint Genome Institute"/>
            <person name="Min B."/>
            <person name="Riley R."/>
            <person name="Sierra-Patev S."/>
            <person name="Naranjo-Ortiz M."/>
            <person name="Looney B."/>
            <person name="Konkel Z."/>
            <person name="Slot J.C."/>
            <person name="Sakamoto Y."/>
            <person name="Steenwyk J.L."/>
            <person name="Rokas A."/>
            <person name="Carro J."/>
            <person name="Camarero S."/>
            <person name="Ferreira P."/>
            <person name="Molpeceres G."/>
            <person name="Ruiz-Duenas F.J."/>
            <person name="Serrano A."/>
            <person name="Henrissat B."/>
            <person name="Drula E."/>
            <person name="Hughes K.W."/>
            <person name="Mata J.L."/>
            <person name="Ishikawa N.K."/>
            <person name="Vargas-Isla R."/>
            <person name="Ushijima S."/>
            <person name="Smith C.A."/>
            <person name="Ahrendt S."/>
            <person name="Andreopoulos W."/>
            <person name="He G."/>
            <person name="Labutti K."/>
            <person name="Lipzen A."/>
            <person name="Ng V."/>
            <person name="Sandor L."/>
            <person name="Barry K."/>
            <person name="Martinez A.T."/>
            <person name="Xiao Y."/>
            <person name="Gibbons J.G."/>
            <person name="Terashima K."/>
            <person name="Hibbett D.S."/>
            <person name="Grigoriev I.V."/>
        </authorList>
    </citation>
    <scope>NUCLEOTIDE SEQUENCE</scope>
    <source>
        <strain evidence="2">TFB10827</strain>
    </source>
</reference>
<keyword evidence="3" id="KW-1185">Reference proteome</keyword>
<evidence type="ECO:0000256" key="1">
    <source>
        <dbReference type="SAM" id="MobiDB-lite"/>
    </source>
</evidence>
<feature type="compositionally biased region" description="Polar residues" evidence="1">
    <location>
        <begin position="124"/>
        <end position="136"/>
    </location>
</feature>
<protein>
    <submittedName>
        <fullName evidence="2">Uncharacterized protein</fullName>
    </submittedName>
</protein>
<feature type="region of interest" description="Disordered" evidence="1">
    <location>
        <begin position="1"/>
        <end position="24"/>
    </location>
</feature>
<sequence length="441" mass="48768">MPHNADNLPNADNPFGTHPSGGYNPHFISLQNEHYRIFQELSARLTTPVNDQPKFPFLLNSSIITNFANQAQAVAARIEDGAPAEMDTIDVCMREVGTKARRHAGKIARNVESLKTGPARSRGVRSSSNFTSPASRNAGSFRNAKEWLLGWLLHVNMLRCPMTLIQLSCVGLLQFAHILIPNAMESSHDLLTIYEWVLGMTFGSLCKQSRLFLLPAIIVGITLNLWRLMVPLICQANGQIYRYFLVPHPNTDPMILAHIHHPIPAFYSHVSPFAFLLNAFHTLAVWSSPSDGYRGYIDSSVNDRSRVLYQGLSMLNIEPTECYGLSELRFGISHTNMGNSVLEPFEGMTLKFSGDLSISSDWSNDSSLGQEEELDFSRVFPLQTGGLSAAQQIAHDWRQIHTQAPAPSLRSSVHTGSLATLVIPCKALDKAMDLIEGSVDG</sequence>
<proteinExistence type="predicted"/>
<comment type="caution">
    <text evidence="2">The sequence shown here is derived from an EMBL/GenBank/DDBJ whole genome shotgun (WGS) entry which is preliminary data.</text>
</comment>
<dbReference type="Proteomes" id="UP001163828">
    <property type="component" value="Unassembled WGS sequence"/>
</dbReference>
<dbReference type="EMBL" id="MU790520">
    <property type="protein sequence ID" value="KAJ4000510.1"/>
    <property type="molecule type" value="Genomic_DNA"/>
</dbReference>
<accession>A0ABQ8QQ47</accession>
<evidence type="ECO:0000313" key="3">
    <source>
        <dbReference type="Proteomes" id="UP001163828"/>
    </source>
</evidence>
<gene>
    <name evidence="2" type="ORF">F5050DRAFT_1834200</name>
</gene>
<feature type="region of interest" description="Disordered" evidence="1">
    <location>
        <begin position="116"/>
        <end position="136"/>
    </location>
</feature>
<evidence type="ECO:0000313" key="2">
    <source>
        <dbReference type="EMBL" id="KAJ4000510.1"/>
    </source>
</evidence>
<organism evidence="2 3">
    <name type="scientific">Lentinula boryana</name>
    <dbReference type="NCBI Taxonomy" id="40481"/>
    <lineage>
        <taxon>Eukaryota</taxon>
        <taxon>Fungi</taxon>
        <taxon>Dikarya</taxon>
        <taxon>Basidiomycota</taxon>
        <taxon>Agaricomycotina</taxon>
        <taxon>Agaricomycetes</taxon>
        <taxon>Agaricomycetidae</taxon>
        <taxon>Agaricales</taxon>
        <taxon>Marasmiineae</taxon>
        <taxon>Omphalotaceae</taxon>
        <taxon>Lentinula</taxon>
    </lineage>
</organism>